<keyword evidence="3" id="KW-1185">Reference proteome</keyword>
<protein>
    <recommendedName>
        <fullName evidence="4">Glycosyltransferase RgtA/B/C/D-like domain-containing protein</fullName>
    </recommendedName>
</protein>
<evidence type="ECO:0000313" key="2">
    <source>
        <dbReference type="EMBL" id="AVY92960.1"/>
    </source>
</evidence>
<dbReference type="KEGG" id="maer:DAI18_02065"/>
<sequence length="191" mass="21021">MSSSPTVFRSPIAALPSPVRDTWRTGGWLRLSWPLAIGLLCALLVCLLPGTLGHTPWKQDEAYSFGIIQHMVESGQLLVPTNAGQPFLEKPPLYYWTATLFAHWLRPVLPLHDAARLASAFYTGLAAVFATLFARASFAAARLTDRWVLMTLALYLGSVGMIKHVHDLFTDVALCAGVMRSGWGWGSAWPR</sequence>
<gene>
    <name evidence="2" type="ORF">DAI18_02065</name>
</gene>
<keyword evidence="1" id="KW-0472">Membrane</keyword>
<organism evidence="2 3">
    <name type="scientific">Microvirgula aerodenitrificans</name>
    <dbReference type="NCBI Taxonomy" id="57480"/>
    <lineage>
        <taxon>Bacteria</taxon>
        <taxon>Pseudomonadati</taxon>
        <taxon>Pseudomonadota</taxon>
        <taxon>Betaproteobacteria</taxon>
        <taxon>Neisseriales</taxon>
        <taxon>Aquaspirillaceae</taxon>
        <taxon>Microvirgula</taxon>
    </lineage>
</organism>
<dbReference type="EMBL" id="CP028519">
    <property type="protein sequence ID" value="AVY92960.1"/>
    <property type="molecule type" value="Genomic_DNA"/>
</dbReference>
<evidence type="ECO:0000256" key="1">
    <source>
        <dbReference type="SAM" id="Phobius"/>
    </source>
</evidence>
<accession>A0A2S0P6H8</accession>
<feature type="transmembrane region" description="Helical" evidence="1">
    <location>
        <begin position="33"/>
        <end position="52"/>
    </location>
</feature>
<dbReference type="AlphaFoldDB" id="A0A2S0P6H8"/>
<feature type="transmembrane region" description="Helical" evidence="1">
    <location>
        <begin position="114"/>
        <end position="134"/>
    </location>
</feature>
<dbReference type="RefSeq" id="WP_028500209.1">
    <property type="nucleotide sequence ID" value="NZ_CP028519.1"/>
</dbReference>
<dbReference type="OrthoDB" id="8556356at2"/>
<proteinExistence type="predicted"/>
<keyword evidence="1" id="KW-1133">Transmembrane helix</keyword>
<evidence type="ECO:0000313" key="3">
    <source>
        <dbReference type="Proteomes" id="UP000244173"/>
    </source>
</evidence>
<dbReference type="STRING" id="1122240.GCA_000620105_03378"/>
<evidence type="ECO:0008006" key="4">
    <source>
        <dbReference type="Google" id="ProtNLM"/>
    </source>
</evidence>
<keyword evidence="1" id="KW-0812">Transmembrane</keyword>
<reference evidence="2 3" key="1">
    <citation type="submission" date="2018-04" db="EMBL/GenBank/DDBJ databases">
        <title>Denitrifier Microvirgula.</title>
        <authorList>
            <person name="Anderson E."/>
            <person name="Jang J."/>
            <person name="Ishii S."/>
        </authorList>
    </citation>
    <scope>NUCLEOTIDE SEQUENCE [LARGE SCALE GENOMIC DNA]</scope>
    <source>
        <strain evidence="2 3">BE2.4</strain>
    </source>
</reference>
<dbReference type="Proteomes" id="UP000244173">
    <property type="component" value="Chromosome"/>
</dbReference>
<name>A0A2S0P6H8_9NEIS</name>